<reference evidence="3" key="1">
    <citation type="journal article" date="2021" name="Sci. Rep.">
        <title>Diploid genomic architecture of Nitzschia inconspicua, an elite biomass production diatom.</title>
        <authorList>
            <person name="Oliver A."/>
            <person name="Podell S."/>
            <person name="Pinowska A."/>
            <person name="Traller J.C."/>
            <person name="Smith S.R."/>
            <person name="McClure R."/>
            <person name="Beliaev A."/>
            <person name="Bohutskyi P."/>
            <person name="Hill E.A."/>
            <person name="Rabines A."/>
            <person name="Zheng H."/>
            <person name="Allen L.Z."/>
            <person name="Kuo A."/>
            <person name="Grigoriev I.V."/>
            <person name="Allen A.E."/>
            <person name="Hazlebeck D."/>
            <person name="Allen E.E."/>
        </authorList>
    </citation>
    <scope>NUCLEOTIDE SEQUENCE</scope>
    <source>
        <strain evidence="3">Hildebrandi</strain>
    </source>
</reference>
<reference evidence="3" key="2">
    <citation type="submission" date="2021-04" db="EMBL/GenBank/DDBJ databases">
        <authorList>
            <person name="Podell S."/>
        </authorList>
    </citation>
    <scope>NUCLEOTIDE SEQUENCE</scope>
    <source>
        <strain evidence="3">Hildebrandi</strain>
    </source>
</reference>
<dbReference type="EMBL" id="JAGRRH010000031">
    <property type="protein sequence ID" value="KAG7339727.1"/>
    <property type="molecule type" value="Genomic_DNA"/>
</dbReference>
<dbReference type="EMBL" id="JAGRRH010000021">
    <property type="protein sequence ID" value="KAG7345851.1"/>
    <property type="molecule type" value="Genomic_DNA"/>
</dbReference>
<evidence type="ECO:0000313" key="1">
    <source>
        <dbReference type="EMBL" id="KAG7339727.1"/>
    </source>
</evidence>
<dbReference type="Proteomes" id="UP000693970">
    <property type="component" value="Unassembled WGS sequence"/>
</dbReference>
<dbReference type="AlphaFoldDB" id="A0A9K3LIB6"/>
<accession>A0A9K3LIB6</accession>
<sequence length="112" mass="12558">MSRLISIERSSRTKFKKGSDFDESNIPQISGHLAGACLRTARSLMLPFHHHQLLIPKVLMDRSPLTREDSTHPFASQMLFGHLGSLLISLSACHIPRQASYSKDFAPMRALD</sequence>
<gene>
    <name evidence="2" type="ORF">IV203_004918</name>
    <name evidence="1" type="ORF">IV203_024766</name>
    <name evidence="3" type="ORF">IV203_025224</name>
</gene>
<proteinExistence type="predicted"/>
<keyword evidence="4" id="KW-1185">Reference proteome</keyword>
<dbReference type="EMBL" id="JAGRRH010000011">
    <property type="protein sequence ID" value="KAG7362340.1"/>
    <property type="molecule type" value="Genomic_DNA"/>
</dbReference>
<comment type="caution">
    <text evidence="3">The sequence shown here is derived from an EMBL/GenBank/DDBJ whole genome shotgun (WGS) entry which is preliminary data.</text>
</comment>
<protein>
    <submittedName>
        <fullName evidence="3">Uncharacterized protein</fullName>
    </submittedName>
</protein>
<evidence type="ECO:0000313" key="3">
    <source>
        <dbReference type="EMBL" id="KAG7362340.1"/>
    </source>
</evidence>
<name>A0A9K3LIB6_9STRA</name>
<evidence type="ECO:0000313" key="2">
    <source>
        <dbReference type="EMBL" id="KAG7345851.1"/>
    </source>
</evidence>
<organism evidence="3 4">
    <name type="scientific">Nitzschia inconspicua</name>
    <dbReference type="NCBI Taxonomy" id="303405"/>
    <lineage>
        <taxon>Eukaryota</taxon>
        <taxon>Sar</taxon>
        <taxon>Stramenopiles</taxon>
        <taxon>Ochrophyta</taxon>
        <taxon>Bacillariophyta</taxon>
        <taxon>Bacillariophyceae</taxon>
        <taxon>Bacillariophycidae</taxon>
        <taxon>Bacillariales</taxon>
        <taxon>Bacillariaceae</taxon>
        <taxon>Nitzschia</taxon>
    </lineage>
</organism>
<evidence type="ECO:0000313" key="4">
    <source>
        <dbReference type="Proteomes" id="UP000693970"/>
    </source>
</evidence>